<dbReference type="PROSITE" id="PS51459">
    <property type="entry name" value="FIDO"/>
    <property type="match status" value="1"/>
</dbReference>
<dbReference type="Proteomes" id="UP000006062">
    <property type="component" value="Chromosome"/>
</dbReference>
<dbReference type="InterPro" id="IPR036597">
    <property type="entry name" value="Fido-like_dom_sf"/>
</dbReference>
<dbReference type="EMBL" id="CP003154">
    <property type="protein sequence ID" value="AFL72502.1"/>
    <property type="molecule type" value="Genomic_DNA"/>
</dbReference>
<dbReference type="Pfam" id="PF02661">
    <property type="entry name" value="Fic"/>
    <property type="match status" value="1"/>
</dbReference>
<protein>
    <recommendedName>
        <fullName evidence="4">Fido domain-containing protein</fullName>
    </recommendedName>
</protein>
<dbReference type="RefSeq" id="WP_014777003.1">
    <property type="nucleotide sequence ID" value="NC_018012.1"/>
</dbReference>
<evidence type="ECO:0000313" key="6">
    <source>
        <dbReference type="Proteomes" id="UP000006062"/>
    </source>
</evidence>
<keyword evidence="2" id="KW-0067">ATP-binding</keyword>
<dbReference type="eggNOG" id="COG3177">
    <property type="taxonomic scope" value="Bacteria"/>
</dbReference>
<feature type="active site" evidence="1">
    <location>
        <position position="179"/>
    </location>
</feature>
<dbReference type="KEGG" id="tvi:Thivi_0435"/>
<dbReference type="InterPro" id="IPR040198">
    <property type="entry name" value="Fido_containing"/>
</dbReference>
<dbReference type="PANTHER" id="PTHR13504">
    <property type="entry name" value="FIDO DOMAIN-CONTAINING PROTEIN DDB_G0283145"/>
    <property type="match status" value="1"/>
</dbReference>
<feature type="binding site" evidence="2">
    <location>
        <begin position="183"/>
        <end position="190"/>
    </location>
    <ligand>
        <name>ATP</name>
        <dbReference type="ChEBI" id="CHEBI:30616"/>
    </ligand>
</feature>
<dbReference type="OrthoDB" id="9807853at2"/>
<feature type="site" description="Important for autoinhibition of adenylyltransferase activity" evidence="3">
    <location>
        <position position="53"/>
    </location>
</feature>
<dbReference type="InterPro" id="IPR003812">
    <property type="entry name" value="Fido"/>
</dbReference>
<proteinExistence type="predicted"/>
<dbReference type="STRING" id="765911.Thivi_0435"/>
<evidence type="ECO:0000313" key="5">
    <source>
        <dbReference type="EMBL" id="AFL72502.1"/>
    </source>
</evidence>
<evidence type="ECO:0000256" key="3">
    <source>
        <dbReference type="PIRSR" id="PIRSR640198-3"/>
    </source>
</evidence>
<evidence type="ECO:0000259" key="4">
    <source>
        <dbReference type="PROSITE" id="PS51459"/>
    </source>
</evidence>
<dbReference type="Gene3D" id="1.10.3290.10">
    <property type="entry name" value="Fido-like domain"/>
    <property type="match status" value="1"/>
</dbReference>
<keyword evidence="6" id="KW-1185">Reference proteome</keyword>
<sequence>MDRQSPIPALPHPDVVRSLKQRLDRLRPLSKGALDTLAAWYEVELTYTSNAIEGNTLTRSETALVLEQGITVRGKPLKDHLEAIDHRDAWRFVRELAQRGTPVYELDIRQIHALVLGRSDRDEAGRYSQRQRMISGSLAVLPAPAEIPARMGDFAHWLASAAPNPETAFEAHFRLAAIHPFSDGNGRTARLLMNLILLQAGYPPLVIAPEQRPDYVDALEARHAHSETGPWLIFMEARLIEGLERYLEILAKEQDAGDSTHG</sequence>
<dbReference type="AlphaFoldDB" id="I3Y684"/>
<organism evidence="5 6">
    <name type="scientific">Thiocystis violascens (strain ATCC 17096 / DSM 198 / 6111)</name>
    <name type="common">Chromatium violascens</name>
    <dbReference type="NCBI Taxonomy" id="765911"/>
    <lineage>
        <taxon>Bacteria</taxon>
        <taxon>Pseudomonadati</taxon>
        <taxon>Pseudomonadota</taxon>
        <taxon>Gammaproteobacteria</taxon>
        <taxon>Chromatiales</taxon>
        <taxon>Chromatiaceae</taxon>
        <taxon>Thiocystis</taxon>
    </lineage>
</organism>
<dbReference type="SUPFAM" id="SSF140931">
    <property type="entry name" value="Fic-like"/>
    <property type="match status" value="1"/>
</dbReference>
<reference evidence="5 6" key="1">
    <citation type="submission" date="2012-06" db="EMBL/GenBank/DDBJ databases">
        <title>Complete sequence of Thiocystis violascens DSM 198.</title>
        <authorList>
            <consortium name="US DOE Joint Genome Institute"/>
            <person name="Lucas S."/>
            <person name="Han J."/>
            <person name="Lapidus A."/>
            <person name="Cheng J.-F."/>
            <person name="Goodwin L."/>
            <person name="Pitluck S."/>
            <person name="Peters L."/>
            <person name="Ovchinnikova G."/>
            <person name="Teshima H."/>
            <person name="Detter J.C."/>
            <person name="Han C."/>
            <person name="Tapia R."/>
            <person name="Land M."/>
            <person name="Hauser L."/>
            <person name="Kyrpides N."/>
            <person name="Ivanova N."/>
            <person name="Pagani I."/>
            <person name="Vogl K."/>
            <person name="Liu Z."/>
            <person name="Frigaard N.-U."/>
            <person name="Bryant D."/>
            <person name="Woyke T."/>
        </authorList>
    </citation>
    <scope>NUCLEOTIDE SEQUENCE [LARGE SCALE GENOMIC DNA]</scope>
    <source>
        <strain evidence="6">ATCC 17096 / DSM 198 / 6111</strain>
    </source>
</reference>
<name>I3Y684_THIV6</name>
<evidence type="ECO:0000256" key="1">
    <source>
        <dbReference type="PIRSR" id="PIRSR640198-1"/>
    </source>
</evidence>
<dbReference type="GO" id="GO:0005524">
    <property type="term" value="F:ATP binding"/>
    <property type="evidence" value="ECO:0007669"/>
    <property type="project" value="UniProtKB-KW"/>
</dbReference>
<keyword evidence="2" id="KW-0547">Nucleotide-binding</keyword>
<dbReference type="PANTHER" id="PTHR13504:SF38">
    <property type="entry name" value="FIDO DOMAIN-CONTAINING PROTEIN"/>
    <property type="match status" value="1"/>
</dbReference>
<feature type="domain" description="Fido" evidence="4">
    <location>
        <begin position="103"/>
        <end position="237"/>
    </location>
</feature>
<accession>I3Y684</accession>
<gene>
    <name evidence="5" type="ordered locus">Thivi_0435</name>
</gene>
<evidence type="ECO:0000256" key="2">
    <source>
        <dbReference type="PIRSR" id="PIRSR640198-2"/>
    </source>
</evidence>
<dbReference type="HOGENOM" id="CLU_040460_3_2_6"/>